<dbReference type="EMBL" id="HACA01006742">
    <property type="protein sequence ID" value="CDW24103.1"/>
    <property type="molecule type" value="Transcribed_RNA"/>
</dbReference>
<evidence type="ECO:0000313" key="1">
    <source>
        <dbReference type="EMBL" id="CDW24103.1"/>
    </source>
</evidence>
<name>A0A0K2TDL0_LEPSM</name>
<feature type="non-terminal residue" evidence="1">
    <location>
        <position position="1"/>
    </location>
</feature>
<organism evidence="1">
    <name type="scientific">Lepeophtheirus salmonis</name>
    <name type="common">Salmon louse</name>
    <name type="synonym">Caligus salmonis</name>
    <dbReference type="NCBI Taxonomy" id="72036"/>
    <lineage>
        <taxon>Eukaryota</taxon>
        <taxon>Metazoa</taxon>
        <taxon>Ecdysozoa</taxon>
        <taxon>Arthropoda</taxon>
        <taxon>Crustacea</taxon>
        <taxon>Multicrustacea</taxon>
        <taxon>Hexanauplia</taxon>
        <taxon>Copepoda</taxon>
        <taxon>Siphonostomatoida</taxon>
        <taxon>Caligidae</taxon>
        <taxon>Lepeophtheirus</taxon>
    </lineage>
</organism>
<protein>
    <submittedName>
        <fullName evidence="1">Uncharacterized protein</fullName>
    </submittedName>
</protein>
<proteinExistence type="predicted"/>
<sequence length="48" mass="5826">EYILIKSFATETASFSLLLKKATPQRWTHFNFTFFFLNEVLKINRWRA</sequence>
<dbReference type="AlphaFoldDB" id="A0A0K2TDL0"/>
<accession>A0A0K2TDL0</accession>
<reference evidence="1" key="1">
    <citation type="submission" date="2014-05" db="EMBL/GenBank/DDBJ databases">
        <authorList>
            <person name="Chronopoulou M."/>
        </authorList>
    </citation>
    <scope>NUCLEOTIDE SEQUENCE</scope>
    <source>
        <tissue evidence="1">Whole organism</tissue>
    </source>
</reference>